<organism evidence="1">
    <name type="scientific">marine metagenome</name>
    <dbReference type="NCBI Taxonomy" id="408172"/>
    <lineage>
        <taxon>unclassified sequences</taxon>
        <taxon>metagenomes</taxon>
        <taxon>ecological metagenomes</taxon>
    </lineage>
</organism>
<dbReference type="AlphaFoldDB" id="A0A381SJC9"/>
<accession>A0A381SJC9</accession>
<gene>
    <name evidence="1" type="ORF">METZ01_LOCUS56398</name>
</gene>
<dbReference type="EMBL" id="UINC01003123">
    <property type="protein sequence ID" value="SVA03544.1"/>
    <property type="molecule type" value="Genomic_DNA"/>
</dbReference>
<name>A0A381SJC9_9ZZZZ</name>
<evidence type="ECO:0000313" key="1">
    <source>
        <dbReference type="EMBL" id="SVA03544.1"/>
    </source>
</evidence>
<reference evidence="1" key="1">
    <citation type="submission" date="2018-05" db="EMBL/GenBank/DDBJ databases">
        <authorList>
            <person name="Lanie J.A."/>
            <person name="Ng W.-L."/>
            <person name="Kazmierczak K.M."/>
            <person name="Andrzejewski T.M."/>
            <person name="Davidsen T.M."/>
            <person name="Wayne K.J."/>
            <person name="Tettelin H."/>
            <person name="Glass J.I."/>
            <person name="Rusch D."/>
            <person name="Podicherti R."/>
            <person name="Tsui H.-C.T."/>
            <person name="Winkler M.E."/>
        </authorList>
    </citation>
    <scope>NUCLEOTIDE SEQUENCE</scope>
</reference>
<sequence>MYILVYFKINNFLNAITGFEMWIINWEGKEKLIQNKSEPD</sequence>
<proteinExistence type="predicted"/>
<protein>
    <submittedName>
        <fullName evidence="1">Uncharacterized protein</fullName>
    </submittedName>
</protein>